<sequence>MSFWFAITAVSTIVFATWAWRRRRQHTAALRLNGIRACREGVDFAEQIVRFSNLLSVHPLLLTHLDQQMVQAQLTMATLDPADTAFAQRLRVVRNALAQLQSSGHEETKQLCALPRTDKQHLVILTAIRKQRQLGRAARRSGLLQEDEHAQLDAQLHTLQVEMNISSVEQRATVAIARGQYRVAHQLLVKGSQLLARRTDPASRDSYQRLIALYRQLPADPDEGQKANIAA</sequence>
<dbReference type="HOGENOM" id="CLU_1198333_0_0_6"/>
<dbReference type="Proteomes" id="UP000006683">
    <property type="component" value="Chromosome"/>
</dbReference>
<evidence type="ECO:0000313" key="1">
    <source>
        <dbReference type="EMBL" id="ADN75902.1"/>
    </source>
</evidence>
<evidence type="ECO:0000313" key="2">
    <source>
        <dbReference type="Proteomes" id="UP000006683"/>
    </source>
</evidence>
<organism evidence="1 2">
    <name type="scientific">Ferrimonas balearica (strain DSM 9799 / CCM 4581 / KCTC 23876 / PAT)</name>
    <dbReference type="NCBI Taxonomy" id="550540"/>
    <lineage>
        <taxon>Bacteria</taxon>
        <taxon>Pseudomonadati</taxon>
        <taxon>Pseudomonadota</taxon>
        <taxon>Gammaproteobacteria</taxon>
        <taxon>Alteromonadales</taxon>
        <taxon>Ferrimonadaceae</taxon>
        <taxon>Ferrimonas</taxon>
    </lineage>
</organism>
<proteinExistence type="predicted"/>
<keyword evidence="2" id="KW-1185">Reference proteome</keyword>
<dbReference type="RefSeq" id="WP_013345208.1">
    <property type="nucleotide sequence ID" value="NC_014541.1"/>
</dbReference>
<reference evidence="1 2" key="1">
    <citation type="journal article" date="2010" name="Stand. Genomic Sci.">
        <title>Complete genome sequence of Ferrimonas balearica type strain (PAT).</title>
        <authorList>
            <person name="Nolan M."/>
            <person name="Sikorski J."/>
            <person name="Davenport K."/>
            <person name="Lucas S."/>
            <person name="Glavina Del Rio T."/>
            <person name="Tice H."/>
            <person name="Cheng J."/>
            <person name="Goodwin L."/>
            <person name="Pitluck S."/>
            <person name="Liolios K."/>
            <person name="Ivanova N."/>
            <person name="Mavromatis K."/>
            <person name="Ovchinnikova G."/>
            <person name="Pati A."/>
            <person name="Chen A."/>
            <person name="Palaniappan K."/>
            <person name="Land M."/>
            <person name="Hauser L."/>
            <person name="Chang Y."/>
            <person name="Jeffries C."/>
            <person name="Tapia R."/>
            <person name="Brettin T."/>
            <person name="Detter J."/>
            <person name="Han C."/>
            <person name="Yasawong M."/>
            <person name="Rohde M."/>
            <person name="Tindall B."/>
            <person name="Goker M."/>
            <person name="Woyke T."/>
            <person name="Bristow J."/>
            <person name="Eisen J."/>
            <person name="Markowitz V."/>
            <person name="Hugenholtz P."/>
            <person name="Kyrpides N."/>
            <person name="Klenk H."/>
            <person name="Lapidus A."/>
        </authorList>
    </citation>
    <scope>NUCLEOTIDE SEQUENCE [LARGE SCALE GENOMIC DNA]</scope>
    <source>
        <strain evidence="2">DSM 9799 / CCM 4581 / KCTC 23876 / PAT</strain>
    </source>
</reference>
<dbReference type="GeneID" id="67181905"/>
<gene>
    <name evidence="1" type="ordered locus">Fbal_1698</name>
</gene>
<accession>E1SRF1</accession>
<dbReference type="KEGG" id="fbl:Fbal_1698"/>
<name>E1SRF1_FERBD</name>
<dbReference type="AlphaFoldDB" id="E1SRF1"/>
<dbReference type="EMBL" id="CP002209">
    <property type="protein sequence ID" value="ADN75902.1"/>
    <property type="molecule type" value="Genomic_DNA"/>
</dbReference>
<protein>
    <submittedName>
        <fullName evidence="1">Uncharacterized protein</fullName>
    </submittedName>
</protein>